<dbReference type="InterPro" id="IPR002925">
    <property type="entry name" value="Dienelactn_hydro"/>
</dbReference>
<dbReference type="Gene3D" id="3.40.50.1820">
    <property type="entry name" value="alpha/beta hydrolase"/>
    <property type="match status" value="1"/>
</dbReference>
<dbReference type="Proteomes" id="UP000064967">
    <property type="component" value="Chromosome"/>
</dbReference>
<evidence type="ECO:0000313" key="3">
    <source>
        <dbReference type="Proteomes" id="UP000064967"/>
    </source>
</evidence>
<dbReference type="RefSeq" id="WP_146653529.1">
    <property type="nucleotide sequence ID" value="NZ_CP012333.1"/>
</dbReference>
<dbReference type="AlphaFoldDB" id="A0A0K1QA84"/>
<feature type="domain" description="Dienelactone hydrolase" evidence="1">
    <location>
        <begin position="18"/>
        <end position="245"/>
    </location>
</feature>
<dbReference type="InterPro" id="IPR051049">
    <property type="entry name" value="Dienelactone_hydrolase-like"/>
</dbReference>
<protein>
    <submittedName>
        <fullName evidence="2">Dienelactone hydrolase family</fullName>
    </submittedName>
</protein>
<dbReference type="GO" id="GO:0016787">
    <property type="term" value="F:hydrolase activity"/>
    <property type="evidence" value="ECO:0007669"/>
    <property type="project" value="UniProtKB-KW"/>
</dbReference>
<sequence length="267" mass="29629">MARTTIDLSTRDGICKTSLFRPDSGSGPWPGVLFFMDGVGPREALFEMAERIAQRGYVVALPDLFYRVGTYEPRKLWRLMFDPVTRKQWETRFYDSAMDVEHFMIDAEAVLDFLETEPDVADCRVGATGYGMGGTLALRAAGTFPECIGAAASFHGGELASDDAESPHHLAPRMKAQIYVAGAIDDPTFPFRMKQRLETALRHAEVNHMIETYACAKNGWTIPDHPAFDAPLAERHWRALFALFDGALGPPMTTTKTSPSARQHAAR</sequence>
<dbReference type="PANTHER" id="PTHR46623:SF10">
    <property type="entry name" value="CARBOXYMETHYLENEBUTENOLIDASE HOMOLOG"/>
    <property type="match status" value="1"/>
</dbReference>
<dbReference type="OrthoDB" id="9787933at2"/>
<keyword evidence="2" id="KW-0378">Hydrolase</keyword>
<dbReference type="KEGG" id="llu:AKJ09_09306"/>
<dbReference type="STRING" id="1391654.AKJ09_09306"/>
<dbReference type="SUPFAM" id="SSF53474">
    <property type="entry name" value="alpha/beta-Hydrolases"/>
    <property type="match status" value="1"/>
</dbReference>
<reference evidence="2 3" key="1">
    <citation type="submission" date="2015-08" db="EMBL/GenBank/DDBJ databases">
        <authorList>
            <person name="Babu N.S."/>
            <person name="Beckwith C.J."/>
            <person name="Beseler K.G."/>
            <person name="Brison A."/>
            <person name="Carone J.V."/>
            <person name="Caskin T.P."/>
            <person name="Diamond M."/>
            <person name="Durham M.E."/>
            <person name="Foxe J.M."/>
            <person name="Go M."/>
            <person name="Henderson B.A."/>
            <person name="Jones I.B."/>
            <person name="McGettigan J.A."/>
            <person name="Micheletti S.J."/>
            <person name="Nasrallah M.E."/>
            <person name="Ortiz D."/>
            <person name="Piller C.R."/>
            <person name="Privatt S.R."/>
            <person name="Schneider S.L."/>
            <person name="Sharp S."/>
            <person name="Smith T.C."/>
            <person name="Stanton J.D."/>
            <person name="Ullery H.E."/>
            <person name="Wilson R.J."/>
            <person name="Serrano M.G."/>
            <person name="Buck G."/>
            <person name="Lee V."/>
            <person name="Wang Y."/>
            <person name="Carvalho R."/>
            <person name="Voegtly L."/>
            <person name="Shi R."/>
            <person name="Duckworth R."/>
            <person name="Johnson A."/>
            <person name="Loviza R."/>
            <person name="Walstead R."/>
            <person name="Shah Z."/>
            <person name="Kiflezghi M."/>
            <person name="Wade K."/>
            <person name="Ball S.L."/>
            <person name="Bradley K.W."/>
            <person name="Asai D.J."/>
            <person name="Bowman C.A."/>
            <person name="Russell D.A."/>
            <person name="Pope W.H."/>
            <person name="Jacobs-Sera D."/>
            <person name="Hendrix R.W."/>
            <person name="Hatfull G.F."/>
        </authorList>
    </citation>
    <scope>NUCLEOTIDE SEQUENCE [LARGE SCALE GENOMIC DNA]</scope>
    <source>
        <strain evidence="2 3">DSM 27648</strain>
    </source>
</reference>
<name>A0A0K1QA84_9BACT</name>
<evidence type="ECO:0000313" key="2">
    <source>
        <dbReference type="EMBL" id="AKV02643.1"/>
    </source>
</evidence>
<proteinExistence type="predicted"/>
<gene>
    <name evidence="2" type="ORF">AKJ09_09306</name>
</gene>
<dbReference type="Pfam" id="PF01738">
    <property type="entry name" value="DLH"/>
    <property type="match status" value="1"/>
</dbReference>
<accession>A0A0K1QA84</accession>
<dbReference type="PANTHER" id="PTHR46623">
    <property type="entry name" value="CARBOXYMETHYLENEBUTENOLIDASE-RELATED"/>
    <property type="match status" value="1"/>
</dbReference>
<evidence type="ECO:0000259" key="1">
    <source>
        <dbReference type="Pfam" id="PF01738"/>
    </source>
</evidence>
<keyword evidence="3" id="KW-1185">Reference proteome</keyword>
<dbReference type="InterPro" id="IPR029058">
    <property type="entry name" value="AB_hydrolase_fold"/>
</dbReference>
<dbReference type="EMBL" id="CP012333">
    <property type="protein sequence ID" value="AKV02643.1"/>
    <property type="molecule type" value="Genomic_DNA"/>
</dbReference>
<organism evidence="2 3">
    <name type="scientific">Labilithrix luteola</name>
    <dbReference type="NCBI Taxonomy" id="1391654"/>
    <lineage>
        <taxon>Bacteria</taxon>
        <taxon>Pseudomonadati</taxon>
        <taxon>Myxococcota</taxon>
        <taxon>Polyangia</taxon>
        <taxon>Polyangiales</taxon>
        <taxon>Labilitrichaceae</taxon>
        <taxon>Labilithrix</taxon>
    </lineage>
</organism>